<evidence type="ECO:0000259" key="5">
    <source>
        <dbReference type="PROSITE" id="PS51194"/>
    </source>
</evidence>
<dbReference type="InterPro" id="IPR001650">
    <property type="entry name" value="Helicase_C-like"/>
</dbReference>
<dbReference type="Pfam" id="PF00176">
    <property type="entry name" value="SNF2-rel_dom"/>
    <property type="match status" value="1"/>
</dbReference>
<name>A0A2H3JIK2_WOLCO</name>
<proteinExistence type="predicted"/>
<dbReference type="PROSITE" id="PS51194">
    <property type="entry name" value="HELICASE_CTER"/>
    <property type="match status" value="1"/>
</dbReference>
<keyword evidence="4" id="KW-1133">Transmembrane helix</keyword>
<dbReference type="SMART" id="SM00490">
    <property type="entry name" value="HELICc"/>
    <property type="match status" value="1"/>
</dbReference>
<dbReference type="PANTHER" id="PTHR45626:SF26">
    <property type="entry name" value="FAMILY HELICASE, PUTATIVE (AFU_ORTHOLOGUE AFUA_2G09120)-RELATED"/>
    <property type="match status" value="1"/>
</dbReference>
<dbReference type="Proteomes" id="UP000218811">
    <property type="component" value="Unassembled WGS sequence"/>
</dbReference>
<dbReference type="Gene3D" id="3.40.50.300">
    <property type="entry name" value="P-loop containing nucleotide triphosphate hydrolases"/>
    <property type="match status" value="1"/>
</dbReference>
<reference evidence="6 7" key="1">
    <citation type="journal article" date="2012" name="Science">
        <title>The Paleozoic origin of enzymatic lignin decomposition reconstructed from 31 fungal genomes.</title>
        <authorList>
            <person name="Floudas D."/>
            <person name="Binder M."/>
            <person name="Riley R."/>
            <person name="Barry K."/>
            <person name="Blanchette R.A."/>
            <person name="Henrissat B."/>
            <person name="Martinez A.T."/>
            <person name="Otillar R."/>
            <person name="Spatafora J.W."/>
            <person name="Yadav J.S."/>
            <person name="Aerts A."/>
            <person name="Benoit I."/>
            <person name="Boyd A."/>
            <person name="Carlson A."/>
            <person name="Copeland A."/>
            <person name="Coutinho P.M."/>
            <person name="de Vries R.P."/>
            <person name="Ferreira P."/>
            <person name="Findley K."/>
            <person name="Foster B."/>
            <person name="Gaskell J."/>
            <person name="Glotzer D."/>
            <person name="Gorecki P."/>
            <person name="Heitman J."/>
            <person name="Hesse C."/>
            <person name="Hori C."/>
            <person name="Igarashi K."/>
            <person name="Jurgens J.A."/>
            <person name="Kallen N."/>
            <person name="Kersten P."/>
            <person name="Kohler A."/>
            <person name="Kuees U."/>
            <person name="Kumar T.K.A."/>
            <person name="Kuo A."/>
            <person name="LaButti K."/>
            <person name="Larrondo L.F."/>
            <person name="Lindquist E."/>
            <person name="Ling A."/>
            <person name="Lombard V."/>
            <person name="Lucas S."/>
            <person name="Lundell T."/>
            <person name="Martin R."/>
            <person name="McLaughlin D.J."/>
            <person name="Morgenstern I."/>
            <person name="Morin E."/>
            <person name="Murat C."/>
            <person name="Nagy L.G."/>
            <person name="Nolan M."/>
            <person name="Ohm R.A."/>
            <person name="Patyshakuliyeva A."/>
            <person name="Rokas A."/>
            <person name="Ruiz-Duenas F.J."/>
            <person name="Sabat G."/>
            <person name="Salamov A."/>
            <person name="Samejima M."/>
            <person name="Schmutz J."/>
            <person name="Slot J.C."/>
            <person name="St John F."/>
            <person name="Stenlid J."/>
            <person name="Sun H."/>
            <person name="Sun S."/>
            <person name="Syed K."/>
            <person name="Tsang A."/>
            <person name="Wiebenga A."/>
            <person name="Young D."/>
            <person name="Pisabarro A."/>
            <person name="Eastwood D.C."/>
            <person name="Martin F."/>
            <person name="Cullen D."/>
            <person name="Grigoriev I.V."/>
            <person name="Hibbett D.S."/>
        </authorList>
    </citation>
    <scope>NUCLEOTIDE SEQUENCE [LARGE SCALE GENOMIC DNA]</scope>
    <source>
        <strain evidence="6 7">MD-104</strain>
    </source>
</reference>
<evidence type="ECO:0000313" key="6">
    <source>
        <dbReference type="EMBL" id="PCH35827.1"/>
    </source>
</evidence>
<organism evidence="6 7">
    <name type="scientific">Wolfiporia cocos (strain MD-104)</name>
    <name type="common">Brown rot fungus</name>
    <dbReference type="NCBI Taxonomy" id="742152"/>
    <lineage>
        <taxon>Eukaryota</taxon>
        <taxon>Fungi</taxon>
        <taxon>Dikarya</taxon>
        <taxon>Basidiomycota</taxon>
        <taxon>Agaricomycotina</taxon>
        <taxon>Agaricomycetes</taxon>
        <taxon>Polyporales</taxon>
        <taxon>Phaeolaceae</taxon>
        <taxon>Wolfiporia</taxon>
    </lineage>
</organism>
<evidence type="ECO:0000256" key="3">
    <source>
        <dbReference type="ARBA" id="ARBA00022840"/>
    </source>
</evidence>
<dbReference type="InterPro" id="IPR050628">
    <property type="entry name" value="SNF2_RAD54_helicase_TF"/>
</dbReference>
<accession>A0A2H3JIK2</accession>
<dbReference type="STRING" id="742152.A0A2H3JIK2"/>
<feature type="transmembrane region" description="Helical" evidence="4">
    <location>
        <begin position="759"/>
        <end position="789"/>
    </location>
</feature>
<keyword evidence="2 6" id="KW-0378">Hydrolase</keyword>
<evidence type="ECO:0000256" key="1">
    <source>
        <dbReference type="ARBA" id="ARBA00022741"/>
    </source>
</evidence>
<dbReference type="Pfam" id="PF00271">
    <property type="entry name" value="Helicase_C"/>
    <property type="match status" value="1"/>
</dbReference>
<feature type="transmembrane region" description="Helical" evidence="4">
    <location>
        <begin position="810"/>
        <end position="831"/>
    </location>
</feature>
<dbReference type="GO" id="GO:0008094">
    <property type="term" value="F:ATP-dependent activity, acting on DNA"/>
    <property type="evidence" value="ECO:0007669"/>
    <property type="project" value="TreeGrafter"/>
</dbReference>
<sequence>MSGLKIWDWTGFQAFTWGIGWFMVSREVAPNVWSDTTYEVVKAFIEQYEDWPYNEWPKKMVAALSGNDSLGVKVWTDWMIFTFGKWHVKQTINTAVHETGLSLESLIPPISEVSLDDAEKAIAQQMFSEDAFESLGTCMWLTQHIHTFIRCELALAWDRYHKKVKKDYAKMKAKQQECQDVLSKIGQKENGSYARKYLRSLVKSVMDLVPLMKRYNELESIATCKEWETLLHNMLSRAKGDREKLPRQLHIALEQLPDRQTVAPVDMDLKDLLHQIRADEDDKDRILEVDVEIPASVMDWESGVKEYSSLSLEDIKEVLGLSDGQFPCFNSKEDPLGHNPWTLEGLEALVLKMMRCTINGDPVLLMDKVGVGKTMQAVMFIVLRVYYREYFTQHGKFPGMFEHEKHIKNLPNGPILIICPPSLLQQWTDKIKRYLKFGHFDLLPLMGTFRKHDRFWQDDVAKSEQEQPCCQIIITTHSVIKSDAAEIFDPQNPYRPVLKNHRRNAKDNTIYRHTFSTAFFNEIHAAQMVSRLFASFAEDIWSLGYILGVRECDAEHIEYRRKVDRDLGSHLRRDQRRLKEPGKAKKILSCITHGVPRWAGGHGGYRVNELTNDDATKEASDLFIAKEKNFYLNIRKSLMHLACHSLADFLDGNLPILSKIDRLIKILKHHLATDNMSPMKYDSDEKDLVPNNKKIVLDHVPESELDKIVVFVVFPSNLPTLTEFLEAQGIKFFVYTGSNSMKVHSDTLKAFHKAGHDDLWVLIMSGVGAVGLNVTFTNILIIVDTLWSVQKDAQLIGRVWQHPQPKLVKVYRLIVAGTPDVFLGLFTFHIWSFCMSGNHHSC</sequence>
<dbReference type="PANTHER" id="PTHR45626">
    <property type="entry name" value="TRANSCRIPTION TERMINATION FACTOR 2-RELATED"/>
    <property type="match status" value="1"/>
</dbReference>
<protein>
    <submittedName>
        <fullName evidence="6">Nucleoside triphosphate hydrolase protein</fullName>
    </submittedName>
</protein>
<keyword evidence="7" id="KW-1185">Reference proteome</keyword>
<keyword evidence="4" id="KW-0812">Transmembrane</keyword>
<evidence type="ECO:0000256" key="2">
    <source>
        <dbReference type="ARBA" id="ARBA00022801"/>
    </source>
</evidence>
<keyword evidence="3" id="KW-0067">ATP-binding</keyword>
<gene>
    <name evidence="6" type="ORF">WOLCODRAFT_156511</name>
</gene>
<dbReference type="CDD" id="cd18793">
    <property type="entry name" value="SF2_C_SNF"/>
    <property type="match status" value="1"/>
</dbReference>
<feature type="domain" description="Helicase C-terminal" evidence="5">
    <location>
        <begin position="692"/>
        <end position="842"/>
    </location>
</feature>
<dbReference type="GO" id="GO:0006281">
    <property type="term" value="P:DNA repair"/>
    <property type="evidence" value="ECO:0007669"/>
    <property type="project" value="TreeGrafter"/>
</dbReference>
<dbReference type="GO" id="GO:0005634">
    <property type="term" value="C:nucleus"/>
    <property type="evidence" value="ECO:0007669"/>
    <property type="project" value="TreeGrafter"/>
</dbReference>
<dbReference type="Gene3D" id="3.40.50.10810">
    <property type="entry name" value="Tandem AAA-ATPase domain"/>
    <property type="match status" value="1"/>
</dbReference>
<dbReference type="GO" id="GO:0005524">
    <property type="term" value="F:ATP binding"/>
    <property type="evidence" value="ECO:0007669"/>
    <property type="project" value="UniProtKB-KW"/>
</dbReference>
<dbReference type="SUPFAM" id="SSF52540">
    <property type="entry name" value="P-loop containing nucleoside triphosphate hydrolases"/>
    <property type="match status" value="2"/>
</dbReference>
<dbReference type="InterPro" id="IPR000330">
    <property type="entry name" value="SNF2_N"/>
</dbReference>
<evidence type="ECO:0000313" key="7">
    <source>
        <dbReference type="Proteomes" id="UP000218811"/>
    </source>
</evidence>
<keyword evidence="1" id="KW-0547">Nucleotide-binding</keyword>
<keyword evidence="4" id="KW-0472">Membrane</keyword>
<dbReference type="InterPro" id="IPR049730">
    <property type="entry name" value="SNF2/RAD54-like_C"/>
</dbReference>
<dbReference type="EMBL" id="KB467865">
    <property type="protein sequence ID" value="PCH35827.1"/>
    <property type="molecule type" value="Genomic_DNA"/>
</dbReference>
<dbReference type="InterPro" id="IPR027417">
    <property type="entry name" value="P-loop_NTPase"/>
</dbReference>
<evidence type="ECO:0000256" key="4">
    <source>
        <dbReference type="SAM" id="Phobius"/>
    </source>
</evidence>
<dbReference type="AlphaFoldDB" id="A0A2H3JIK2"/>
<dbReference type="GO" id="GO:0016787">
    <property type="term" value="F:hydrolase activity"/>
    <property type="evidence" value="ECO:0007669"/>
    <property type="project" value="UniProtKB-KW"/>
</dbReference>
<dbReference type="OrthoDB" id="3270319at2759"/>
<dbReference type="InterPro" id="IPR038718">
    <property type="entry name" value="SNF2-like_sf"/>
</dbReference>